<dbReference type="Proteomes" id="UP001157974">
    <property type="component" value="Unassembled WGS sequence"/>
</dbReference>
<dbReference type="InterPro" id="IPR043136">
    <property type="entry name" value="B30.2/SPRY_sf"/>
</dbReference>
<keyword evidence="4" id="KW-1185">Reference proteome</keyword>
<reference evidence="3 4" key="1">
    <citation type="journal article" date="2023" name="Nat. Commun.">
        <title>Origin of minicircular mitochondrial genomes in red algae.</title>
        <authorList>
            <person name="Lee Y."/>
            <person name="Cho C.H."/>
            <person name="Lee Y.M."/>
            <person name="Park S.I."/>
            <person name="Yang J.H."/>
            <person name="West J.A."/>
            <person name="Bhattacharya D."/>
            <person name="Yoon H.S."/>
        </authorList>
    </citation>
    <scope>NUCLEOTIDE SEQUENCE [LARGE SCALE GENOMIC DNA]</scope>
    <source>
        <strain evidence="3 4">CCMP1338</strain>
        <tissue evidence="3">Whole cell</tissue>
    </source>
</reference>
<evidence type="ECO:0000259" key="2">
    <source>
        <dbReference type="Pfam" id="PF03724"/>
    </source>
</evidence>
<feature type="region of interest" description="Disordered" evidence="1">
    <location>
        <begin position="159"/>
        <end position="188"/>
    </location>
</feature>
<accession>A0AAV8UUR8</accession>
<evidence type="ECO:0000313" key="3">
    <source>
        <dbReference type="EMBL" id="KAJ8905251.1"/>
    </source>
</evidence>
<dbReference type="Pfam" id="PF03724">
    <property type="entry name" value="META"/>
    <property type="match status" value="1"/>
</dbReference>
<organism evidence="3 4">
    <name type="scientific">Rhodosorus marinus</name>
    <dbReference type="NCBI Taxonomy" id="101924"/>
    <lineage>
        <taxon>Eukaryota</taxon>
        <taxon>Rhodophyta</taxon>
        <taxon>Stylonematophyceae</taxon>
        <taxon>Stylonematales</taxon>
        <taxon>Stylonemataceae</taxon>
        <taxon>Rhodosorus</taxon>
    </lineage>
</organism>
<dbReference type="EMBL" id="JAMWBK010000005">
    <property type="protein sequence ID" value="KAJ8905251.1"/>
    <property type="molecule type" value="Genomic_DNA"/>
</dbReference>
<dbReference type="Gene3D" id="2.60.120.920">
    <property type="match status" value="1"/>
</dbReference>
<protein>
    <recommendedName>
        <fullName evidence="2">DUF306 domain-containing protein</fullName>
    </recommendedName>
</protein>
<evidence type="ECO:0000256" key="1">
    <source>
        <dbReference type="SAM" id="MobiDB-lite"/>
    </source>
</evidence>
<dbReference type="AlphaFoldDB" id="A0AAV8UUR8"/>
<gene>
    <name evidence="3" type="ORF">NDN08_001759</name>
</gene>
<name>A0AAV8UUR8_9RHOD</name>
<feature type="domain" description="DUF306" evidence="2">
    <location>
        <begin position="212"/>
        <end position="277"/>
    </location>
</feature>
<proteinExistence type="predicted"/>
<dbReference type="InterPro" id="IPR005184">
    <property type="entry name" value="DUF306_Meta_HslJ"/>
</dbReference>
<sequence>MMGWILDGSGILKVLDNGNLGSAPDVQSRSSKKANAIFEDGGIRNGEHKYYELSMIKAETSATWFGMTTRDRFGPGYKLKGVFFGGPGNTSNGSALVKSQFHESGLAEGDLVGMEVDVGTKLSVKYFVNNCFVGEAFRLDDYPRGETLFPAVSTSGKSELSMGIKDSPPATLNRIPEPSGLTGKWVPDGDDFGSNTPTLCVRSTNDINQYGVSAKCANTMSTSVNISGDSASAGGVMSTMMMAPPEWQDSEMKTMKLLGTLTRFYLDGDKLRIDSPARQRKRVELRFQ</sequence>
<evidence type="ECO:0000313" key="4">
    <source>
        <dbReference type="Proteomes" id="UP001157974"/>
    </source>
</evidence>
<dbReference type="Gene3D" id="2.40.128.270">
    <property type="match status" value="1"/>
</dbReference>
<comment type="caution">
    <text evidence="3">The sequence shown here is derived from an EMBL/GenBank/DDBJ whole genome shotgun (WGS) entry which is preliminary data.</text>
</comment>
<dbReference type="InterPro" id="IPR038670">
    <property type="entry name" value="HslJ-like_sf"/>
</dbReference>